<sequence length="268" mass="30244">MAEDFDIVAMKSIVQRISAGDDGDFARWFVRGTLEEIGHQDMVESTDAIVALLRYHMVHIPEMFQLMSGREDVASFLVDAERAVLATEDEEGLYGLLFHLWSVGSALRWCRDQGMTLPEGLAIDTAIELSGILLGEEHVARLQRRLDIAGLGSGFDERLLGSWHHSRHYSSDDFSHVSTTSRFFGRDGRYVEGSQSFVSMVHRSSTGEMIGQDLEQGVPAAERGRWKAKGNTLELEADNGWRWRLAMEVYPRSMLLTAPGREPELWKR</sequence>
<reference evidence="1 2" key="1">
    <citation type="submission" date="2020-08" db="EMBL/GenBank/DDBJ databases">
        <title>Genomic Encyclopedia of Type Strains, Phase IV (KMG-IV): sequencing the most valuable type-strain genomes for metagenomic binning, comparative biology and taxonomic classification.</title>
        <authorList>
            <person name="Goeker M."/>
        </authorList>
    </citation>
    <scope>NUCLEOTIDE SEQUENCE [LARGE SCALE GENOMIC DNA]</scope>
    <source>
        <strain evidence="1 2">DSM 102189</strain>
    </source>
</reference>
<evidence type="ECO:0000313" key="1">
    <source>
        <dbReference type="EMBL" id="MBB6226312.1"/>
    </source>
</evidence>
<organism evidence="1 2">
    <name type="scientific">Polymorphobacter multimanifer</name>
    <dbReference type="NCBI Taxonomy" id="1070431"/>
    <lineage>
        <taxon>Bacteria</taxon>
        <taxon>Pseudomonadati</taxon>
        <taxon>Pseudomonadota</taxon>
        <taxon>Alphaproteobacteria</taxon>
        <taxon>Sphingomonadales</taxon>
        <taxon>Sphingosinicellaceae</taxon>
        <taxon>Polymorphobacter</taxon>
    </lineage>
</organism>
<accession>A0A841LAX9</accession>
<gene>
    <name evidence="1" type="ORF">FHS79_000466</name>
</gene>
<comment type="caution">
    <text evidence="1">The sequence shown here is derived from an EMBL/GenBank/DDBJ whole genome shotgun (WGS) entry which is preliminary data.</text>
</comment>
<dbReference type="RefSeq" id="WP_184194791.1">
    <property type="nucleotide sequence ID" value="NZ_BMOX01000041.1"/>
</dbReference>
<dbReference type="EMBL" id="JACIIV010000003">
    <property type="protein sequence ID" value="MBB6226312.1"/>
    <property type="molecule type" value="Genomic_DNA"/>
</dbReference>
<keyword evidence="2" id="KW-1185">Reference proteome</keyword>
<evidence type="ECO:0000313" key="2">
    <source>
        <dbReference type="Proteomes" id="UP000538147"/>
    </source>
</evidence>
<proteinExistence type="predicted"/>
<name>A0A841LAX9_9SPHN</name>
<protein>
    <submittedName>
        <fullName evidence="1">Uncharacterized protein</fullName>
    </submittedName>
</protein>
<dbReference type="AlphaFoldDB" id="A0A841LAX9"/>
<dbReference type="Proteomes" id="UP000538147">
    <property type="component" value="Unassembled WGS sequence"/>
</dbReference>